<evidence type="ECO:0008006" key="3">
    <source>
        <dbReference type="Google" id="ProtNLM"/>
    </source>
</evidence>
<sequence>MKNIFVFILLTATISCNCQNKTELFKQFVNKFKECPFPITNETFRKMDLYANNPSNITKQEFDLFIKDKNDRYWIYMPYSKQHPDYFNYTTAIKIPLNINNNLIALIYFRSFLTAPSQGKSDAVLAVFSQQGTEISKTPILGEYEDTLDFQFRIYSPENIEINYTKYSDKGETKYTKYYYIQKDGKIVLRQ</sequence>
<dbReference type="RefSeq" id="WP_183414334.1">
    <property type="nucleotide sequence ID" value="NZ_JACHYB010000002.1"/>
</dbReference>
<keyword evidence="2" id="KW-1185">Reference proteome</keyword>
<dbReference type="AlphaFoldDB" id="A0A7W5DTU5"/>
<proteinExistence type="predicted"/>
<dbReference type="Proteomes" id="UP000544222">
    <property type="component" value="Unassembled WGS sequence"/>
</dbReference>
<accession>A0A7W5DTU5</accession>
<name>A0A7W5DTU5_9PORP</name>
<organism evidence="1 2">
    <name type="scientific">Microbacter margulisiae</name>
    <dbReference type="NCBI Taxonomy" id="1350067"/>
    <lineage>
        <taxon>Bacteria</taxon>
        <taxon>Pseudomonadati</taxon>
        <taxon>Bacteroidota</taxon>
        <taxon>Bacteroidia</taxon>
        <taxon>Bacteroidales</taxon>
        <taxon>Porphyromonadaceae</taxon>
        <taxon>Microbacter</taxon>
    </lineage>
</organism>
<protein>
    <recommendedName>
        <fullName evidence="3">Lipoprotein</fullName>
    </recommendedName>
</protein>
<comment type="caution">
    <text evidence="1">The sequence shown here is derived from an EMBL/GenBank/DDBJ whole genome shotgun (WGS) entry which is preliminary data.</text>
</comment>
<evidence type="ECO:0000313" key="2">
    <source>
        <dbReference type="Proteomes" id="UP000544222"/>
    </source>
</evidence>
<dbReference type="EMBL" id="JACHYB010000002">
    <property type="protein sequence ID" value="MBB3188588.1"/>
    <property type="molecule type" value="Genomic_DNA"/>
</dbReference>
<gene>
    <name evidence="1" type="ORF">FHX64_002786</name>
</gene>
<reference evidence="1 2" key="1">
    <citation type="submission" date="2020-08" db="EMBL/GenBank/DDBJ databases">
        <title>Genomic Encyclopedia of Type Strains, Phase IV (KMG-IV): sequencing the most valuable type-strain genomes for metagenomic binning, comparative biology and taxonomic classification.</title>
        <authorList>
            <person name="Goeker M."/>
        </authorList>
    </citation>
    <scope>NUCLEOTIDE SEQUENCE [LARGE SCALE GENOMIC DNA]</scope>
    <source>
        <strain evidence="1 2">DSM 27471</strain>
    </source>
</reference>
<evidence type="ECO:0000313" key="1">
    <source>
        <dbReference type="EMBL" id="MBB3188588.1"/>
    </source>
</evidence>
<dbReference type="PROSITE" id="PS51257">
    <property type="entry name" value="PROKAR_LIPOPROTEIN"/>
    <property type="match status" value="1"/>
</dbReference>